<dbReference type="GO" id="GO:0043531">
    <property type="term" value="F:ADP binding"/>
    <property type="evidence" value="ECO:0007669"/>
    <property type="project" value="InterPro"/>
</dbReference>
<dbReference type="Pfam" id="PF00931">
    <property type="entry name" value="NB-ARC"/>
    <property type="match status" value="1"/>
</dbReference>
<keyword evidence="1" id="KW-0520">NAD</keyword>
<dbReference type="GO" id="GO:0006952">
    <property type="term" value="P:defense response"/>
    <property type="evidence" value="ECO:0007669"/>
    <property type="project" value="InterPro"/>
</dbReference>
<evidence type="ECO:0000256" key="1">
    <source>
        <dbReference type="ARBA" id="ARBA00023027"/>
    </source>
</evidence>
<dbReference type="InterPro" id="IPR002182">
    <property type="entry name" value="NB-ARC"/>
</dbReference>
<dbReference type="SUPFAM" id="SSF52200">
    <property type="entry name" value="Toll/Interleukin receptor TIR domain"/>
    <property type="match status" value="1"/>
</dbReference>
<dbReference type="Gene3D" id="3.40.50.10140">
    <property type="entry name" value="Toll/interleukin-1 receptor homology (TIR) domain"/>
    <property type="match status" value="1"/>
</dbReference>
<dbReference type="FunFam" id="3.40.50.10140:FF:000007">
    <property type="entry name" value="Disease resistance protein (TIR-NBS-LRR class)"/>
    <property type="match status" value="1"/>
</dbReference>
<comment type="caution">
    <text evidence="3">The sequence shown here is derived from an EMBL/GenBank/DDBJ whole genome shotgun (WGS) entry which is preliminary data.</text>
</comment>
<dbReference type="PROSITE" id="PS50104">
    <property type="entry name" value="TIR"/>
    <property type="match status" value="1"/>
</dbReference>
<dbReference type="PANTHER" id="PTHR11017">
    <property type="entry name" value="LEUCINE-RICH REPEAT-CONTAINING PROTEIN"/>
    <property type="match status" value="1"/>
</dbReference>
<dbReference type="InterPro" id="IPR027417">
    <property type="entry name" value="P-loop_NTPase"/>
</dbReference>
<feature type="domain" description="TIR" evidence="2">
    <location>
        <begin position="2"/>
        <end position="167"/>
    </location>
</feature>
<sequence length="381" mass="43286">MSKYDVFLSFRGPDTRRSFISFLHKELDRRKIQTFKDDDGLKCGREISQELVRAIEASRFAVVVVSANYAASPWCLGELVKIMELVDKDSLTVIPIFYGVNPSHLKSQTEEVAEQFKKHESREDPQKVLSWRQALTNLATYSGDCSWQWDDDWKMVDEITERISKKLVGVTGTPRRGSSIVGINRHMKELHRLLDLNSDRPVRVVGIWARGGTCRSALARFAYESISRDFDSHCFLGDVKKISQGHHLSDLHEEFVKKVQGRHLSKSTVKNQKVLLVADDVSKLDQIDALAEDFNGFGPGSVVIITTQDKQLFASYGIKNVYEVELLRFQKVRQLIRQLAFKQTGIAAAFQSVRGWLTSLALKWLGWLRGKPGSGSRKLLE</sequence>
<dbReference type="OrthoDB" id="6160824at2759"/>
<dbReference type="InterPro" id="IPR044974">
    <property type="entry name" value="Disease_R_plants"/>
</dbReference>
<dbReference type="AlphaFoldDB" id="A0A6D2JHS9"/>
<dbReference type="GO" id="GO:0007165">
    <property type="term" value="P:signal transduction"/>
    <property type="evidence" value="ECO:0007669"/>
    <property type="project" value="InterPro"/>
</dbReference>
<dbReference type="PANTHER" id="PTHR11017:SF570">
    <property type="entry name" value="DISEASE RESISTANCE PROTEIN (TIR-NBS CLASS)-RELATED"/>
    <property type="match status" value="1"/>
</dbReference>
<protein>
    <recommendedName>
        <fullName evidence="2">TIR domain-containing protein</fullName>
    </recommendedName>
</protein>
<evidence type="ECO:0000313" key="4">
    <source>
        <dbReference type="Proteomes" id="UP000467841"/>
    </source>
</evidence>
<dbReference type="Pfam" id="PF01582">
    <property type="entry name" value="TIR"/>
    <property type="match status" value="1"/>
</dbReference>
<reference evidence="3" key="1">
    <citation type="submission" date="2020-01" db="EMBL/GenBank/DDBJ databases">
        <authorList>
            <person name="Mishra B."/>
        </authorList>
    </citation>
    <scope>NUCLEOTIDE SEQUENCE [LARGE SCALE GENOMIC DNA]</scope>
</reference>
<evidence type="ECO:0000313" key="3">
    <source>
        <dbReference type="EMBL" id="CAA7043075.1"/>
    </source>
</evidence>
<dbReference type="Proteomes" id="UP000467841">
    <property type="component" value="Unassembled WGS sequence"/>
</dbReference>
<dbReference type="SUPFAM" id="SSF52540">
    <property type="entry name" value="P-loop containing nucleoside triphosphate hydrolases"/>
    <property type="match status" value="1"/>
</dbReference>
<organism evidence="3 4">
    <name type="scientific">Microthlaspi erraticum</name>
    <dbReference type="NCBI Taxonomy" id="1685480"/>
    <lineage>
        <taxon>Eukaryota</taxon>
        <taxon>Viridiplantae</taxon>
        <taxon>Streptophyta</taxon>
        <taxon>Embryophyta</taxon>
        <taxon>Tracheophyta</taxon>
        <taxon>Spermatophyta</taxon>
        <taxon>Magnoliopsida</taxon>
        <taxon>eudicotyledons</taxon>
        <taxon>Gunneridae</taxon>
        <taxon>Pentapetalae</taxon>
        <taxon>rosids</taxon>
        <taxon>malvids</taxon>
        <taxon>Brassicales</taxon>
        <taxon>Brassicaceae</taxon>
        <taxon>Coluteocarpeae</taxon>
        <taxon>Microthlaspi</taxon>
    </lineage>
</organism>
<dbReference type="EMBL" id="CACVBM020001274">
    <property type="protein sequence ID" value="CAA7043075.1"/>
    <property type="molecule type" value="Genomic_DNA"/>
</dbReference>
<keyword evidence="4" id="KW-1185">Reference proteome</keyword>
<accession>A0A6D2JHS9</accession>
<dbReference type="InterPro" id="IPR035897">
    <property type="entry name" value="Toll_tir_struct_dom_sf"/>
</dbReference>
<dbReference type="InterPro" id="IPR000157">
    <property type="entry name" value="TIR_dom"/>
</dbReference>
<gene>
    <name evidence="3" type="ORF">MERR_LOCUS30310</name>
</gene>
<dbReference type="SMART" id="SM00255">
    <property type="entry name" value="TIR"/>
    <property type="match status" value="1"/>
</dbReference>
<proteinExistence type="predicted"/>
<name>A0A6D2JHS9_9BRAS</name>
<evidence type="ECO:0000259" key="2">
    <source>
        <dbReference type="PROSITE" id="PS50104"/>
    </source>
</evidence>
<dbReference type="Gene3D" id="3.40.50.300">
    <property type="entry name" value="P-loop containing nucleotide triphosphate hydrolases"/>
    <property type="match status" value="1"/>
</dbReference>